<evidence type="ECO:0000313" key="7">
    <source>
        <dbReference type="Proteomes" id="UP000663855"/>
    </source>
</evidence>
<dbReference type="Proteomes" id="UP000663834">
    <property type="component" value="Unassembled WGS sequence"/>
</dbReference>
<evidence type="ECO:0000313" key="1">
    <source>
        <dbReference type="EMBL" id="CAF1164667.1"/>
    </source>
</evidence>
<dbReference type="EMBL" id="CAJNRF010005383">
    <property type="protein sequence ID" value="CAF2070539.1"/>
    <property type="molecule type" value="Genomic_DNA"/>
</dbReference>
<dbReference type="AlphaFoldDB" id="A0A814TYT0"/>
<comment type="caution">
    <text evidence="1">The sequence shown here is derived from an EMBL/GenBank/DDBJ whole genome shotgun (WGS) entry which is preliminary data.</text>
</comment>
<dbReference type="EMBL" id="CAJOBH010009047">
    <property type="protein sequence ID" value="CAF4130326.1"/>
    <property type="molecule type" value="Genomic_DNA"/>
</dbReference>
<gene>
    <name evidence="6" type="ORF">BYL167_LOCUS20509</name>
    <name evidence="1" type="ORF">CJN711_LOCUS10192</name>
    <name evidence="4" type="ORF">GIL414_LOCUS4001</name>
    <name evidence="2" type="ORF">KQP761_LOCUS26494</name>
    <name evidence="5" type="ORF">OVN521_LOCUS8964</name>
    <name evidence="3" type="ORF">WKI299_LOCUS14067</name>
</gene>
<dbReference type="EMBL" id="CAJNOW010014395">
    <property type="protein sequence ID" value="CAF1632558.1"/>
    <property type="molecule type" value="Genomic_DNA"/>
</dbReference>
<dbReference type="EMBL" id="CAJNOV010004155">
    <property type="protein sequence ID" value="CAF1164667.1"/>
    <property type="molecule type" value="Genomic_DNA"/>
</dbReference>
<accession>A0A814TYT0</accession>
<dbReference type="Proteomes" id="UP000681720">
    <property type="component" value="Unassembled WGS sequence"/>
</dbReference>
<evidence type="ECO:0000313" key="3">
    <source>
        <dbReference type="EMBL" id="CAF2070539.1"/>
    </source>
</evidence>
<protein>
    <submittedName>
        <fullName evidence="1">Uncharacterized protein</fullName>
    </submittedName>
</protein>
<dbReference type="Proteomes" id="UP000663866">
    <property type="component" value="Unassembled WGS sequence"/>
</dbReference>
<dbReference type="Proteomes" id="UP000663855">
    <property type="component" value="Unassembled WGS sequence"/>
</dbReference>
<evidence type="ECO:0000313" key="4">
    <source>
        <dbReference type="EMBL" id="CAF3851727.1"/>
    </source>
</evidence>
<evidence type="ECO:0000313" key="6">
    <source>
        <dbReference type="EMBL" id="CAF4130326.1"/>
    </source>
</evidence>
<dbReference type="Proteomes" id="UP000681967">
    <property type="component" value="Unassembled WGS sequence"/>
</dbReference>
<name>A0A814TYT0_9BILA</name>
<reference evidence="1" key="1">
    <citation type="submission" date="2021-02" db="EMBL/GenBank/DDBJ databases">
        <authorList>
            <person name="Nowell W R."/>
        </authorList>
    </citation>
    <scope>NUCLEOTIDE SEQUENCE</scope>
</reference>
<dbReference type="Proteomes" id="UP000663856">
    <property type="component" value="Unassembled WGS sequence"/>
</dbReference>
<evidence type="ECO:0000313" key="5">
    <source>
        <dbReference type="EMBL" id="CAF3890699.1"/>
    </source>
</evidence>
<dbReference type="OrthoDB" id="10064000at2759"/>
<proteinExistence type="predicted"/>
<dbReference type="EMBL" id="CAJOBG010001066">
    <property type="protein sequence ID" value="CAF3890699.1"/>
    <property type="molecule type" value="Genomic_DNA"/>
</dbReference>
<keyword evidence="8" id="KW-1185">Reference proteome</keyword>
<sequence length="122" mass="12905">MNFATGQDMIDSPSPNCGCCPSPYCRATKVSCSTNSDCECLLMAMTGAGMCADTIISCKDLLPCENDNQTCSVPNTVCVNNTQCNVPVCYPIDRASPRRCPSLISGTISNNSSKLFTNNAGK</sequence>
<dbReference type="EMBL" id="CAJOBJ010000929">
    <property type="protein sequence ID" value="CAF3851727.1"/>
    <property type="molecule type" value="Genomic_DNA"/>
</dbReference>
<evidence type="ECO:0000313" key="2">
    <source>
        <dbReference type="EMBL" id="CAF1632558.1"/>
    </source>
</evidence>
<evidence type="ECO:0000313" key="8">
    <source>
        <dbReference type="Proteomes" id="UP000663866"/>
    </source>
</evidence>
<organism evidence="1 7">
    <name type="scientific">Rotaria magnacalcarata</name>
    <dbReference type="NCBI Taxonomy" id="392030"/>
    <lineage>
        <taxon>Eukaryota</taxon>
        <taxon>Metazoa</taxon>
        <taxon>Spiralia</taxon>
        <taxon>Gnathifera</taxon>
        <taxon>Rotifera</taxon>
        <taxon>Eurotatoria</taxon>
        <taxon>Bdelloidea</taxon>
        <taxon>Philodinida</taxon>
        <taxon>Philodinidae</taxon>
        <taxon>Rotaria</taxon>
    </lineage>
</organism>